<evidence type="ECO:0000313" key="12">
    <source>
        <dbReference type="Proteomes" id="UP000266934"/>
    </source>
</evidence>
<dbReference type="InterPro" id="IPR025713">
    <property type="entry name" value="MotB-like_N_dom"/>
</dbReference>
<evidence type="ECO:0000256" key="5">
    <source>
        <dbReference type="ARBA" id="ARBA00022989"/>
    </source>
</evidence>
<proteinExistence type="inferred from homology"/>
<evidence type="ECO:0000256" key="6">
    <source>
        <dbReference type="ARBA" id="ARBA00023136"/>
    </source>
</evidence>
<dbReference type="CDD" id="cd07185">
    <property type="entry name" value="OmpA_C-like"/>
    <property type="match status" value="1"/>
</dbReference>
<evidence type="ECO:0000256" key="8">
    <source>
        <dbReference type="SAM" id="MobiDB-lite"/>
    </source>
</evidence>
<evidence type="ECO:0000313" key="11">
    <source>
        <dbReference type="EMBL" id="BBF93305.1"/>
    </source>
</evidence>
<dbReference type="GO" id="GO:0005886">
    <property type="term" value="C:plasma membrane"/>
    <property type="evidence" value="ECO:0007669"/>
    <property type="project" value="UniProtKB-SubCell"/>
</dbReference>
<comment type="subcellular location">
    <subcellularLocation>
        <location evidence="1">Cell membrane</location>
        <topology evidence="1">Single-pass membrane protein</topology>
    </subcellularLocation>
</comment>
<name>A0A348G172_9HYPH</name>
<dbReference type="EMBL" id="AP018907">
    <property type="protein sequence ID" value="BBF93305.1"/>
    <property type="molecule type" value="Genomic_DNA"/>
</dbReference>
<protein>
    <submittedName>
        <fullName evidence="11">Membrane protein</fullName>
    </submittedName>
</protein>
<feature type="domain" description="OmpA-like" evidence="10">
    <location>
        <begin position="146"/>
        <end position="265"/>
    </location>
</feature>
<keyword evidence="6 7" id="KW-0472">Membrane</keyword>
<accession>A0A348G172</accession>
<dbReference type="Gene3D" id="3.30.1330.60">
    <property type="entry name" value="OmpA-like domain"/>
    <property type="match status" value="1"/>
</dbReference>
<evidence type="ECO:0000256" key="1">
    <source>
        <dbReference type="ARBA" id="ARBA00004162"/>
    </source>
</evidence>
<reference evidence="11 12" key="1">
    <citation type="submission" date="2018-08" db="EMBL/GenBank/DDBJ databases">
        <title>Complete genome sequencing of Blastochloris tepida GI.</title>
        <authorList>
            <person name="Tsukatani Y."/>
            <person name="Mori H."/>
        </authorList>
    </citation>
    <scope>NUCLEOTIDE SEQUENCE [LARGE SCALE GENOMIC DNA]</scope>
    <source>
        <strain evidence="11 12">GI</strain>
    </source>
</reference>
<dbReference type="PANTHER" id="PTHR30329">
    <property type="entry name" value="STATOR ELEMENT OF FLAGELLAR MOTOR COMPLEX"/>
    <property type="match status" value="1"/>
</dbReference>
<feature type="region of interest" description="Disordered" evidence="8">
    <location>
        <begin position="80"/>
        <end position="107"/>
    </location>
</feature>
<gene>
    <name evidence="11" type="primary">pomB</name>
    <name evidence="11" type="ORF">BLTE_19900</name>
</gene>
<dbReference type="Pfam" id="PF13677">
    <property type="entry name" value="MotB_plug"/>
    <property type="match status" value="1"/>
</dbReference>
<dbReference type="OrthoDB" id="7170686at2"/>
<dbReference type="PANTHER" id="PTHR30329:SF21">
    <property type="entry name" value="LIPOPROTEIN YIAD-RELATED"/>
    <property type="match status" value="1"/>
</dbReference>
<dbReference type="SUPFAM" id="SSF103088">
    <property type="entry name" value="OmpA-like"/>
    <property type="match status" value="1"/>
</dbReference>
<dbReference type="RefSeq" id="WP_126399913.1">
    <property type="nucleotide sequence ID" value="NZ_AP018907.1"/>
</dbReference>
<dbReference type="PROSITE" id="PS51123">
    <property type="entry name" value="OMPA_2"/>
    <property type="match status" value="1"/>
</dbReference>
<organism evidence="11 12">
    <name type="scientific">Blastochloris tepida</name>
    <dbReference type="NCBI Taxonomy" id="2233851"/>
    <lineage>
        <taxon>Bacteria</taxon>
        <taxon>Pseudomonadati</taxon>
        <taxon>Pseudomonadota</taxon>
        <taxon>Alphaproteobacteria</taxon>
        <taxon>Hyphomicrobiales</taxon>
        <taxon>Blastochloridaceae</taxon>
        <taxon>Blastochloris</taxon>
    </lineage>
</organism>
<evidence type="ECO:0000256" key="7">
    <source>
        <dbReference type="PROSITE-ProRule" id="PRU00473"/>
    </source>
</evidence>
<evidence type="ECO:0000259" key="10">
    <source>
        <dbReference type="PROSITE" id="PS51123"/>
    </source>
</evidence>
<dbReference type="AlphaFoldDB" id="A0A348G172"/>
<keyword evidence="12" id="KW-1185">Reference proteome</keyword>
<evidence type="ECO:0000256" key="2">
    <source>
        <dbReference type="ARBA" id="ARBA00008914"/>
    </source>
</evidence>
<dbReference type="InterPro" id="IPR006665">
    <property type="entry name" value="OmpA-like"/>
</dbReference>
<dbReference type="Pfam" id="PF00691">
    <property type="entry name" value="OmpA"/>
    <property type="match status" value="1"/>
</dbReference>
<dbReference type="InterPro" id="IPR036737">
    <property type="entry name" value="OmpA-like_sf"/>
</dbReference>
<keyword evidence="4 9" id="KW-0812">Transmembrane</keyword>
<dbReference type="Proteomes" id="UP000266934">
    <property type="component" value="Chromosome"/>
</dbReference>
<evidence type="ECO:0000256" key="3">
    <source>
        <dbReference type="ARBA" id="ARBA00022475"/>
    </source>
</evidence>
<dbReference type="KEGG" id="blag:BLTE_19900"/>
<keyword evidence="5 9" id="KW-1133">Transmembrane helix</keyword>
<comment type="similarity">
    <text evidence="2">Belongs to the MotB family.</text>
</comment>
<dbReference type="InterPro" id="IPR050330">
    <property type="entry name" value="Bact_OuterMem_StrucFunc"/>
</dbReference>
<feature type="transmembrane region" description="Helical" evidence="9">
    <location>
        <begin position="15"/>
        <end position="36"/>
    </location>
</feature>
<evidence type="ECO:0000256" key="9">
    <source>
        <dbReference type="SAM" id="Phobius"/>
    </source>
</evidence>
<sequence>MARKKGGGHGGGHGWYVTFADLMGLLMMFFVTLTAFSTMDKVKLQTVAGSMREAFGTQTMFRYSGMVEVDGLPTRQKLKHVGQVNPEDATDKPAPVEPEADKDNGQRSRDMEFALATASLRQALQDLPEISDISKNIMMEETKRGLDISLVDQDGRAMFPEGMKEPVERARRVLLQLAGPLKQMPYRISITGHTAATRAPPRPGYGPWDLSADRANAVRQILEEAGVPGAQVFAVTGKADTEPMFPDDPYLSANRRVTLTLMKEAPPLPPGFTP</sequence>
<evidence type="ECO:0000256" key="4">
    <source>
        <dbReference type="ARBA" id="ARBA00022692"/>
    </source>
</evidence>
<keyword evidence="3" id="KW-1003">Cell membrane</keyword>